<dbReference type="PANTHER" id="PTHR45228:SF1">
    <property type="entry name" value="CYCLIC DI-GMP PHOSPHODIESTERASE TM_0186"/>
    <property type="match status" value="1"/>
</dbReference>
<dbReference type="Gene3D" id="3.40.50.2300">
    <property type="match status" value="1"/>
</dbReference>
<dbReference type="HOGENOM" id="CLU_000445_92_10_6"/>
<dbReference type="EMBL" id="CP000109">
    <property type="protein sequence ID" value="ABB42501.1"/>
    <property type="molecule type" value="Genomic_DNA"/>
</dbReference>
<name>Q31EC2_HYDCU</name>
<sequence length="268" mass="30902">MLTAQNDQENRLRALKNGASDYVMKPFNRHELLKRIEIQLENWQMKMMLKEQNRLLEQKVQERTQALEDAHHEIIYRLGRASEYRDNETGNHVKRVSYFSELIALEAGLDKKEAHMIRIASPMHDVGKIGISDTIMMKPGKLTDEEYLEMQRHVEIGGEILEGHDSNVLKTAYEIALTHHEKFDGKGYPKGLSGKDIPISGRIVAIADVFDALTSERPYKEAWPVEKAVHLIKSEKNKHFDPELVDCFLVVLPEIIKIKEKYSDKDSI</sequence>
<dbReference type="GO" id="GO:0000160">
    <property type="term" value="P:phosphorelay signal transduction system"/>
    <property type="evidence" value="ECO:0007669"/>
    <property type="project" value="InterPro"/>
</dbReference>
<dbReference type="InterPro" id="IPR037522">
    <property type="entry name" value="HD_GYP_dom"/>
</dbReference>
<dbReference type="SUPFAM" id="SSF52172">
    <property type="entry name" value="CheY-like"/>
    <property type="match status" value="1"/>
</dbReference>
<dbReference type="AlphaFoldDB" id="Q31EC2"/>
<dbReference type="eggNOG" id="COG3437">
    <property type="taxonomic scope" value="Bacteria"/>
</dbReference>
<dbReference type="OrthoDB" id="9816273at2"/>
<evidence type="ECO:0000256" key="3">
    <source>
        <dbReference type="SAM" id="Coils"/>
    </source>
</evidence>
<dbReference type="PANTHER" id="PTHR45228">
    <property type="entry name" value="CYCLIC DI-GMP PHOSPHODIESTERASE TM_0186-RELATED"/>
    <property type="match status" value="1"/>
</dbReference>
<evidence type="ECO:0000259" key="5">
    <source>
        <dbReference type="PROSITE" id="PS51832"/>
    </source>
</evidence>
<dbReference type="InterPro" id="IPR052020">
    <property type="entry name" value="Cyclic_di-GMP/3'3'-cGAMP_PDE"/>
</dbReference>
<dbReference type="Gene3D" id="1.10.3210.10">
    <property type="entry name" value="Hypothetical protein af1432"/>
    <property type="match status" value="1"/>
</dbReference>
<dbReference type="InterPro" id="IPR011006">
    <property type="entry name" value="CheY-like_superfamily"/>
</dbReference>
<dbReference type="InterPro" id="IPR003607">
    <property type="entry name" value="HD/PDEase_dom"/>
</dbReference>
<feature type="domain" description="HD-GYP" evidence="5">
    <location>
        <begin position="67"/>
        <end position="264"/>
    </location>
</feature>
<evidence type="ECO:0000313" key="6">
    <source>
        <dbReference type="EMBL" id="ABB42501.1"/>
    </source>
</evidence>
<dbReference type="SMART" id="SM00471">
    <property type="entry name" value="HDc"/>
    <property type="match status" value="1"/>
</dbReference>
<dbReference type="InterPro" id="IPR001789">
    <property type="entry name" value="Sig_transdc_resp-reg_receiver"/>
</dbReference>
<dbReference type="PROSITE" id="PS50110">
    <property type="entry name" value="RESPONSE_REGULATORY"/>
    <property type="match status" value="1"/>
</dbReference>
<keyword evidence="3" id="KW-0175">Coiled coil</keyword>
<dbReference type="FunFam" id="1.10.3210.10:FF:000018">
    <property type="entry name" value="Two-component system response regulator"/>
    <property type="match status" value="1"/>
</dbReference>
<feature type="domain" description="Response regulatory" evidence="4">
    <location>
        <begin position="1"/>
        <end position="40"/>
    </location>
</feature>
<dbReference type="STRING" id="317025.Tcr_1911"/>
<feature type="coiled-coil region" evidence="3">
    <location>
        <begin position="33"/>
        <end position="73"/>
    </location>
</feature>
<accession>Q31EC2</accession>
<comment type="caution">
    <text evidence="2">Lacks conserved residue(s) required for the propagation of feature annotation.</text>
</comment>
<keyword evidence="1 6" id="KW-0378">Hydrolase</keyword>
<dbReference type="KEGG" id="tcx:Tcr_1911"/>
<dbReference type="SUPFAM" id="SSF109604">
    <property type="entry name" value="HD-domain/PDEase-like"/>
    <property type="match status" value="1"/>
</dbReference>
<dbReference type="GO" id="GO:0009214">
    <property type="term" value="P:cyclic nucleotide catabolic process"/>
    <property type="evidence" value="ECO:0007669"/>
    <property type="project" value="UniProtKB-ARBA"/>
</dbReference>
<reference evidence="6" key="1">
    <citation type="submission" date="2006-07" db="EMBL/GenBank/DDBJ databases">
        <title>Complete sequence of Thiomicrospira crunogena XCL-2.</title>
        <authorList>
            <consortium name="US DOE Joint Genome Institute"/>
            <person name="Copeland A."/>
            <person name="Lucas S."/>
            <person name="Lapidus A."/>
            <person name="Barry K."/>
            <person name="Detter J.C."/>
            <person name="Glavina del Rio T."/>
            <person name="Hammon N."/>
            <person name="Israni S."/>
            <person name="Dalin E."/>
            <person name="Tice H."/>
            <person name="Pitluck S."/>
            <person name="Chain P."/>
            <person name="Malfatti S."/>
            <person name="Shin M."/>
            <person name="Vergez L."/>
            <person name="Schmutz J."/>
            <person name="Larimer F."/>
            <person name="Land M."/>
            <person name="Hauser L."/>
            <person name="Kyrpides N."/>
            <person name="Lykidis A."/>
            <person name="Scott K.M."/>
            <person name="Sievert S."/>
            <person name="Kerfeld C."/>
            <person name="Freyermuth S."/>
            <person name="Dobrinski K."/>
            <person name="Boller A."/>
            <person name="Fitzpatrick K."/>
            <person name="Thoma P."/>
            <person name="Moore J."/>
            <person name="Richardson P."/>
        </authorList>
    </citation>
    <scope>NUCLEOTIDE SEQUENCE</scope>
    <source>
        <strain evidence="6">XCL-2</strain>
    </source>
</reference>
<evidence type="ECO:0000256" key="2">
    <source>
        <dbReference type="PROSITE-ProRule" id="PRU00169"/>
    </source>
</evidence>
<evidence type="ECO:0000259" key="4">
    <source>
        <dbReference type="PROSITE" id="PS50110"/>
    </source>
</evidence>
<dbReference type="PROSITE" id="PS51832">
    <property type="entry name" value="HD_GYP"/>
    <property type="match status" value="1"/>
</dbReference>
<protein>
    <submittedName>
        <fullName evidence="6">Response regulator receiver (CheY-like) modulated metal dependent phosphohydrolase</fullName>
    </submittedName>
</protein>
<gene>
    <name evidence="6" type="ordered locus">Tcr_1911</name>
</gene>
<dbReference type="GO" id="GO:0004112">
    <property type="term" value="F:cyclic-nucleotide phosphodiesterase activity"/>
    <property type="evidence" value="ECO:0007669"/>
    <property type="project" value="UniProtKB-ARBA"/>
</dbReference>
<dbReference type="Pfam" id="PF13487">
    <property type="entry name" value="HD_5"/>
    <property type="match status" value="1"/>
</dbReference>
<dbReference type="CDD" id="cd00077">
    <property type="entry name" value="HDc"/>
    <property type="match status" value="1"/>
</dbReference>
<organism evidence="6">
    <name type="scientific">Hydrogenovibrio crunogenus (strain DSM 25203 / XCL-2)</name>
    <name type="common">Thiomicrospira crunogena</name>
    <dbReference type="NCBI Taxonomy" id="317025"/>
    <lineage>
        <taxon>Bacteria</taxon>
        <taxon>Pseudomonadati</taxon>
        <taxon>Pseudomonadota</taxon>
        <taxon>Gammaproteobacteria</taxon>
        <taxon>Thiotrichales</taxon>
        <taxon>Piscirickettsiaceae</taxon>
        <taxon>Hydrogenovibrio</taxon>
    </lineage>
</organism>
<proteinExistence type="predicted"/>
<evidence type="ECO:0000256" key="1">
    <source>
        <dbReference type="ARBA" id="ARBA00022801"/>
    </source>
</evidence>